<dbReference type="AlphaFoldDB" id="A0A0A3I3C5"/>
<keyword evidence="1" id="KW-1133">Transmembrane helix</keyword>
<feature type="transmembrane region" description="Helical" evidence="1">
    <location>
        <begin position="68"/>
        <end position="88"/>
    </location>
</feature>
<gene>
    <name evidence="2" type="ORF">CD29_07755</name>
</gene>
<feature type="transmembrane region" description="Helical" evidence="1">
    <location>
        <begin position="94"/>
        <end position="118"/>
    </location>
</feature>
<keyword evidence="3" id="KW-1185">Reference proteome</keyword>
<dbReference type="STRING" id="1384049.CD29_07755"/>
<dbReference type="InterPro" id="IPR036927">
    <property type="entry name" value="Cyt_c_oxase-like_su1_sf"/>
</dbReference>
<dbReference type="OrthoDB" id="9808748at2"/>
<evidence type="ECO:0008006" key="4">
    <source>
        <dbReference type="Google" id="ProtNLM"/>
    </source>
</evidence>
<reference evidence="2 3" key="1">
    <citation type="submission" date="2014-02" db="EMBL/GenBank/DDBJ databases">
        <title>Draft genome sequence of Lysinibacillus manganicus DSM 26584T.</title>
        <authorList>
            <person name="Zhang F."/>
            <person name="Wang G."/>
            <person name="Zhang L."/>
        </authorList>
    </citation>
    <scope>NUCLEOTIDE SEQUENCE [LARGE SCALE GENOMIC DNA]</scope>
    <source>
        <strain evidence="2 3">DSM 26584</strain>
    </source>
</reference>
<dbReference type="EMBL" id="JPVN01000007">
    <property type="protein sequence ID" value="KGR79229.1"/>
    <property type="molecule type" value="Genomic_DNA"/>
</dbReference>
<dbReference type="SUPFAM" id="SSF81442">
    <property type="entry name" value="Cytochrome c oxidase subunit I-like"/>
    <property type="match status" value="1"/>
</dbReference>
<dbReference type="Gene3D" id="1.20.210.10">
    <property type="entry name" value="Cytochrome c oxidase-like, subunit I domain"/>
    <property type="match status" value="1"/>
</dbReference>
<keyword evidence="1" id="KW-0812">Transmembrane</keyword>
<feature type="transmembrane region" description="Helical" evidence="1">
    <location>
        <begin position="12"/>
        <end position="30"/>
    </location>
</feature>
<comment type="caution">
    <text evidence="2">The sequence shown here is derived from an EMBL/GenBank/DDBJ whole genome shotgun (WGS) entry which is preliminary data.</text>
</comment>
<proteinExistence type="predicted"/>
<dbReference type="eggNOG" id="COG3278">
    <property type="taxonomic scope" value="Bacteria"/>
</dbReference>
<accession>A0A0A3I3C5</accession>
<dbReference type="Proteomes" id="UP000030416">
    <property type="component" value="Unassembled WGS sequence"/>
</dbReference>
<protein>
    <recommendedName>
        <fullName evidence="4">Cytochrome c oxidase</fullName>
    </recommendedName>
</protein>
<feature type="transmembrane region" description="Helical" evidence="1">
    <location>
        <begin position="36"/>
        <end position="56"/>
    </location>
</feature>
<organism evidence="2 3">
    <name type="scientific">Ureibacillus manganicus DSM 26584</name>
    <dbReference type="NCBI Taxonomy" id="1384049"/>
    <lineage>
        <taxon>Bacteria</taxon>
        <taxon>Bacillati</taxon>
        <taxon>Bacillota</taxon>
        <taxon>Bacilli</taxon>
        <taxon>Bacillales</taxon>
        <taxon>Caryophanaceae</taxon>
        <taxon>Ureibacillus</taxon>
    </lineage>
</organism>
<evidence type="ECO:0000313" key="3">
    <source>
        <dbReference type="Proteomes" id="UP000030416"/>
    </source>
</evidence>
<dbReference type="RefSeq" id="WP_036184870.1">
    <property type="nucleotide sequence ID" value="NZ_AVDA01000007.1"/>
</dbReference>
<name>A0A0A3I3C5_9BACL</name>
<keyword evidence="1" id="KW-0472">Membrane</keyword>
<evidence type="ECO:0000256" key="1">
    <source>
        <dbReference type="SAM" id="Phobius"/>
    </source>
</evidence>
<sequence>MGIRFIKIAGVYFVLAVILGLVMGIIQNFAFTSVHAHLNLLGWVSMALFGLIYSVYKRAGETTLAKAHFWLHNIGLPIMQGTLFVELLTGNTSLTIGIIIGSLIVVLGVLLFVLNLFLSLKEV</sequence>
<evidence type="ECO:0000313" key="2">
    <source>
        <dbReference type="EMBL" id="KGR79229.1"/>
    </source>
</evidence>